<evidence type="ECO:0000313" key="4">
    <source>
        <dbReference type="Proteomes" id="UP001202248"/>
    </source>
</evidence>
<gene>
    <name evidence="3" type="ORF">MKP09_00685</name>
</gene>
<dbReference type="Pfam" id="PF00440">
    <property type="entry name" value="TetR_N"/>
    <property type="match status" value="1"/>
</dbReference>
<organism evidence="3 4">
    <name type="scientific">Niabella ginsengisoli</name>
    <dbReference type="NCBI Taxonomy" id="522298"/>
    <lineage>
        <taxon>Bacteria</taxon>
        <taxon>Pseudomonadati</taxon>
        <taxon>Bacteroidota</taxon>
        <taxon>Chitinophagia</taxon>
        <taxon>Chitinophagales</taxon>
        <taxon>Chitinophagaceae</taxon>
        <taxon>Niabella</taxon>
    </lineage>
</organism>
<keyword evidence="4" id="KW-1185">Reference proteome</keyword>
<proteinExistence type="predicted"/>
<dbReference type="InterPro" id="IPR001647">
    <property type="entry name" value="HTH_TetR"/>
</dbReference>
<protein>
    <submittedName>
        <fullName evidence="3">TetR/AcrR family transcriptional regulator</fullName>
    </submittedName>
</protein>
<evidence type="ECO:0000259" key="2">
    <source>
        <dbReference type="Pfam" id="PF00440"/>
    </source>
</evidence>
<dbReference type="RefSeq" id="WP_240825635.1">
    <property type="nucleotide sequence ID" value="NZ_JAKWBL010000001.1"/>
</dbReference>
<evidence type="ECO:0000256" key="1">
    <source>
        <dbReference type="ARBA" id="ARBA00023125"/>
    </source>
</evidence>
<dbReference type="SUPFAM" id="SSF46689">
    <property type="entry name" value="Homeodomain-like"/>
    <property type="match status" value="1"/>
</dbReference>
<feature type="domain" description="HTH tetR-type" evidence="2">
    <location>
        <begin position="9"/>
        <end position="40"/>
    </location>
</feature>
<dbReference type="InterPro" id="IPR009057">
    <property type="entry name" value="Homeodomain-like_sf"/>
</dbReference>
<sequence length="51" mass="5944">MIVDNKARIREKAKELFMQLGMRRVSMDDIAHSIGMSKKTSTSIILIKKHW</sequence>
<comment type="caution">
    <text evidence="3">The sequence shown here is derived from an EMBL/GenBank/DDBJ whole genome shotgun (WGS) entry which is preliminary data.</text>
</comment>
<dbReference type="Proteomes" id="UP001202248">
    <property type="component" value="Unassembled WGS sequence"/>
</dbReference>
<accession>A0ABS9SDW5</accession>
<evidence type="ECO:0000313" key="3">
    <source>
        <dbReference type="EMBL" id="MCH5596546.1"/>
    </source>
</evidence>
<dbReference type="EMBL" id="JAKWBL010000001">
    <property type="protein sequence ID" value="MCH5596546.1"/>
    <property type="molecule type" value="Genomic_DNA"/>
</dbReference>
<name>A0ABS9SDW5_9BACT</name>
<keyword evidence="1" id="KW-0238">DNA-binding</keyword>
<reference evidence="3 4" key="1">
    <citation type="submission" date="2022-02" db="EMBL/GenBank/DDBJ databases">
        <authorList>
            <person name="Min J."/>
        </authorList>
    </citation>
    <scope>NUCLEOTIDE SEQUENCE [LARGE SCALE GENOMIC DNA]</scope>
    <source>
        <strain evidence="3 4">GR10-1</strain>
    </source>
</reference>
<dbReference type="Gene3D" id="1.10.10.60">
    <property type="entry name" value="Homeodomain-like"/>
    <property type="match status" value="1"/>
</dbReference>